<dbReference type="InterPro" id="IPR012944">
    <property type="entry name" value="SusD_RagB_dom"/>
</dbReference>
<feature type="signal peptide" evidence="6">
    <location>
        <begin position="1"/>
        <end position="19"/>
    </location>
</feature>
<organism evidence="9 10">
    <name type="scientific">Segatella copri</name>
    <dbReference type="NCBI Taxonomy" id="165179"/>
    <lineage>
        <taxon>Bacteria</taxon>
        <taxon>Pseudomonadati</taxon>
        <taxon>Bacteroidota</taxon>
        <taxon>Bacteroidia</taxon>
        <taxon>Bacteroidales</taxon>
        <taxon>Prevotellaceae</taxon>
        <taxon>Segatella</taxon>
    </lineage>
</organism>
<protein>
    <submittedName>
        <fullName evidence="9">RagB/SusD family nutrient uptake outer membrane protein</fullName>
    </submittedName>
</protein>
<proteinExistence type="inferred from homology"/>
<evidence type="ECO:0000259" key="7">
    <source>
        <dbReference type="Pfam" id="PF07980"/>
    </source>
</evidence>
<dbReference type="RefSeq" id="WP_089543991.1">
    <property type="nucleotide sequence ID" value="NZ_CABOGV010000001.1"/>
</dbReference>
<evidence type="ECO:0000313" key="9">
    <source>
        <dbReference type="EMBL" id="OXL43907.1"/>
    </source>
</evidence>
<dbReference type="SUPFAM" id="SSF48452">
    <property type="entry name" value="TPR-like"/>
    <property type="match status" value="1"/>
</dbReference>
<dbReference type="Gene3D" id="1.25.40.390">
    <property type="match status" value="1"/>
</dbReference>
<dbReference type="Pfam" id="PF07980">
    <property type="entry name" value="SusD_RagB"/>
    <property type="match status" value="1"/>
</dbReference>
<name>A0AA91TJJ3_9BACT</name>
<feature type="domain" description="SusD-like N-terminal" evidence="8">
    <location>
        <begin position="22"/>
        <end position="221"/>
    </location>
</feature>
<comment type="similarity">
    <text evidence="2">Belongs to the SusD family.</text>
</comment>
<comment type="subcellular location">
    <subcellularLocation>
        <location evidence="1">Cell outer membrane</location>
    </subcellularLocation>
</comment>
<dbReference type="InterPro" id="IPR011990">
    <property type="entry name" value="TPR-like_helical_dom_sf"/>
</dbReference>
<gene>
    <name evidence="9" type="ORF">CFT61_08400</name>
</gene>
<evidence type="ECO:0000256" key="2">
    <source>
        <dbReference type="ARBA" id="ARBA00006275"/>
    </source>
</evidence>
<dbReference type="PROSITE" id="PS51257">
    <property type="entry name" value="PROKAR_LIPOPROTEIN"/>
    <property type="match status" value="1"/>
</dbReference>
<keyword evidence="3 6" id="KW-0732">Signal</keyword>
<evidence type="ECO:0000256" key="1">
    <source>
        <dbReference type="ARBA" id="ARBA00004442"/>
    </source>
</evidence>
<evidence type="ECO:0000256" key="3">
    <source>
        <dbReference type="ARBA" id="ARBA00022729"/>
    </source>
</evidence>
<keyword evidence="4" id="KW-0472">Membrane</keyword>
<dbReference type="EMBL" id="NMPZ01000011">
    <property type="protein sequence ID" value="OXL43907.1"/>
    <property type="molecule type" value="Genomic_DNA"/>
</dbReference>
<evidence type="ECO:0000313" key="10">
    <source>
        <dbReference type="Proteomes" id="UP000215155"/>
    </source>
</evidence>
<dbReference type="InterPro" id="IPR033985">
    <property type="entry name" value="SusD-like_N"/>
</dbReference>
<accession>A0AA91TJJ3</accession>
<dbReference type="GO" id="GO:0009279">
    <property type="term" value="C:cell outer membrane"/>
    <property type="evidence" value="ECO:0007669"/>
    <property type="project" value="UniProtKB-SubCell"/>
</dbReference>
<dbReference type="AlphaFoldDB" id="A0AA91TJJ3"/>
<reference evidence="9 10" key="1">
    <citation type="submission" date="2017-07" db="EMBL/GenBank/DDBJ databases">
        <title>Draft genome sequence of Prevotella copri isolated from the gut of healthy adult Indian.</title>
        <authorList>
            <person name="Das B."/>
            <person name="Bag S."/>
            <person name="Ghosh T.S."/>
        </authorList>
    </citation>
    <scope>NUCLEOTIDE SEQUENCE [LARGE SCALE GENOMIC DNA]</scope>
    <source>
        <strain evidence="9 10">Indica</strain>
    </source>
</reference>
<evidence type="ECO:0000259" key="8">
    <source>
        <dbReference type="Pfam" id="PF14322"/>
    </source>
</evidence>
<dbReference type="CDD" id="cd08977">
    <property type="entry name" value="SusD"/>
    <property type="match status" value="1"/>
</dbReference>
<keyword evidence="5" id="KW-0998">Cell outer membrane</keyword>
<dbReference type="Proteomes" id="UP000215155">
    <property type="component" value="Unassembled WGS sequence"/>
</dbReference>
<dbReference type="Pfam" id="PF14322">
    <property type="entry name" value="SusD-like_3"/>
    <property type="match status" value="1"/>
</dbReference>
<feature type="domain" description="RagB/SusD" evidence="7">
    <location>
        <begin position="308"/>
        <end position="592"/>
    </location>
</feature>
<sequence>MKKILFFLAIVALLFSACSDEFLNVTPKDRYSDATVWKDNSLANAFVNNIYEGQYYGLHSVMFSAIDDQAMEVWSWESQPVVNNAISPSYLGILAPDFWIIAFHNVSWNSLYKNIRNCNLFFQRVADNGLNGSDIDQLKGEVHYLRAYYYSWLLSFYGGVPILPKAYEAEDDMLVKRNTLKETVDYIISDLDSAAQVLPISTDKARASKGAALALKSRVLLYAASDLFNSHASWTSGYANPELVSYTDDNRKERWLKAKEAAKAVIDLGVYKLVGEGGFSTPEEAISNYEQLFINHGNSEDIMLTYYDNVNHSTSDFQCPSFGKFNSPNGYHGWGGNVPTQQMIDSYEMADGTRFSWSNPDQAKHPYLNRDPRFYATVLYDGALWKKRPDDVYASDPIGKIQTGYYEQENGFYTPGLDTRNSPIDDWNGTYTGYYMHKGIDPNMDQQYEYQKYPYRQIRYAEILLNYAECCIELGEYAEARKYINIIRKRANMPDLDESITGNELRDRYRNERNIELAYEQNRFFDIRRWMIAPDVIKNAQGIDIRYPKGSDTPIYSIKEVQTRSWNNKNYLLPISLDEMQKNANLIQNPDY</sequence>
<evidence type="ECO:0000256" key="5">
    <source>
        <dbReference type="ARBA" id="ARBA00023237"/>
    </source>
</evidence>
<feature type="chain" id="PRO_5041682060" evidence="6">
    <location>
        <begin position="20"/>
        <end position="592"/>
    </location>
</feature>
<evidence type="ECO:0000256" key="6">
    <source>
        <dbReference type="SAM" id="SignalP"/>
    </source>
</evidence>
<comment type="caution">
    <text evidence="9">The sequence shown here is derived from an EMBL/GenBank/DDBJ whole genome shotgun (WGS) entry which is preliminary data.</text>
</comment>
<evidence type="ECO:0000256" key="4">
    <source>
        <dbReference type="ARBA" id="ARBA00023136"/>
    </source>
</evidence>